<dbReference type="InterPro" id="IPR050261">
    <property type="entry name" value="FrsA_esterase"/>
</dbReference>
<dbReference type="InterPro" id="IPR008979">
    <property type="entry name" value="Galactose-bd-like_sf"/>
</dbReference>
<dbReference type="AlphaFoldDB" id="A0A2A4EPN3"/>
<dbReference type="PANTHER" id="PTHR22946:SF9">
    <property type="entry name" value="POLYKETIDE TRANSFERASE AF380"/>
    <property type="match status" value="1"/>
</dbReference>
<dbReference type="InterPro" id="IPR029058">
    <property type="entry name" value="AB_hydrolase_fold"/>
</dbReference>
<evidence type="ECO:0000313" key="4">
    <source>
        <dbReference type="EMBL" id="PCE22627.1"/>
    </source>
</evidence>
<evidence type="ECO:0000256" key="2">
    <source>
        <dbReference type="SAM" id="SignalP"/>
    </source>
</evidence>
<dbReference type="GO" id="GO:0008239">
    <property type="term" value="F:dipeptidyl-peptidase activity"/>
    <property type="evidence" value="ECO:0007669"/>
    <property type="project" value="InterPro"/>
</dbReference>
<dbReference type="SUPFAM" id="SSF49785">
    <property type="entry name" value="Galactose-binding domain-like"/>
    <property type="match status" value="1"/>
</dbReference>
<keyword evidence="2" id="KW-0732">Signal</keyword>
<evidence type="ECO:0000256" key="1">
    <source>
        <dbReference type="ARBA" id="ARBA00022801"/>
    </source>
</evidence>
<dbReference type="Proteomes" id="UP000218022">
    <property type="component" value="Unassembled WGS sequence"/>
</dbReference>
<keyword evidence="1" id="KW-0378">Hydrolase</keyword>
<dbReference type="SMART" id="SM00939">
    <property type="entry name" value="PepX_C"/>
    <property type="match status" value="1"/>
</dbReference>
<dbReference type="InterPro" id="IPR013736">
    <property type="entry name" value="Xaa-Pro_dipept_C"/>
</dbReference>
<dbReference type="EMBL" id="MTZV01000006">
    <property type="protein sequence ID" value="PCE22627.1"/>
    <property type="molecule type" value="Genomic_DNA"/>
</dbReference>
<feature type="domain" description="Xaa-Pro dipeptidyl-peptidase C-terminal" evidence="3">
    <location>
        <begin position="294"/>
        <end position="521"/>
    </location>
</feature>
<dbReference type="OrthoDB" id="9806163at2"/>
<evidence type="ECO:0000313" key="5">
    <source>
        <dbReference type="Proteomes" id="UP000218022"/>
    </source>
</evidence>
<protein>
    <submittedName>
        <fullName evidence="4">X-Pro dipeptidyl-peptidase</fullName>
    </submittedName>
</protein>
<sequence length="526" mass="54804">MRKFTRYLAAWMAALLFASPVWAATFSATYQRIASWDGTQLGAVVLLPQGQGSGPFPLVVMPASWGAPNLEYVGRGAEMAANGYVVVSYTSRGFFDSQGSIDIAGPDTVKDVSAVIDWALVNTPANPQAIGVSGISYGAGLGLLAAERDPRIKAVASLSAWADLLAALDANRTPSAQALAVLGLGGAVTGRAGPLLASVDADLLAGNYDAIVTSMTPANAIRSPASDVSKLNANGAAVLVANSFDDGLFPPGQLVDLFQNIKTPKQMMFSQGDHATAEVPGALGLPNDVYTAVGRWFDHYLKGVQNGVEKEPVVKLRSQDNVWHGYADWSAVQAGATHYYLSGPKGLLLPTGQLAASASTGWNSSIFTALPTVASSGIVEVSGFLQSLGQPPAALIPLVSRLGAGVWAGPRLATAQRLDGMSMLHMTITPSQANTSLYAYLYSVDGFGNGQLVSYKPYTLRNATPNLAVPLDVRLEANSWNIPAGNQLVLVIGAVDFRYAGVTQAGGVVSFSSPQGDPSTLTVPLH</sequence>
<accession>A0A2A4EPN3</accession>
<proteinExistence type="predicted"/>
<dbReference type="Pfam" id="PF08530">
    <property type="entry name" value="PepX_C"/>
    <property type="match status" value="1"/>
</dbReference>
<organism evidence="4 5">
    <name type="scientific">Paraburkholderia acidicola</name>
    <dbReference type="NCBI Taxonomy" id="1912599"/>
    <lineage>
        <taxon>Bacteria</taxon>
        <taxon>Pseudomonadati</taxon>
        <taxon>Pseudomonadota</taxon>
        <taxon>Betaproteobacteria</taxon>
        <taxon>Burkholderiales</taxon>
        <taxon>Burkholderiaceae</taxon>
        <taxon>Paraburkholderia</taxon>
    </lineage>
</organism>
<dbReference type="Gene3D" id="2.60.120.260">
    <property type="entry name" value="Galactose-binding domain-like"/>
    <property type="match status" value="1"/>
</dbReference>
<dbReference type="SUPFAM" id="SSF53474">
    <property type="entry name" value="alpha/beta-Hydrolases"/>
    <property type="match status" value="1"/>
</dbReference>
<dbReference type="Pfam" id="PF02129">
    <property type="entry name" value="Peptidase_S15"/>
    <property type="match status" value="1"/>
</dbReference>
<comment type="caution">
    <text evidence="4">The sequence shown here is derived from an EMBL/GenBank/DDBJ whole genome shotgun (WGS) entry which is preliminary data.</text>
</comment>
<dbReference type="Gene3D" id="3.40.50.1820">
    <property type="entry name" value="alpha/beta hydrolase"/>
    <property type="match status" value="2"/>
</dbReference>
<dbReference type="InterPro" id="IPR000383">
    <property type="entry name" value="Xaa-Pro-like_dom"/>
</dbReference>
<feature type="signal peptide" evidence="2">
    <location>
        <begin position="1"/>
        <end position="23"/>
    </location>
</feature>
<dbReference type="PANTHER" id="PTHR22946">
    <property type="entry name" value="DIENELACTONE HYDROLASE DOMAIN-CONTAINING PROTEIN-RELATED"/>
    <property type="match status" value="1"/>
</dbReference>
<gene>
    <name evidence="4" type="ORF">BWP39_23390</name>
</gene>
<name>A0A2A4EPN3_9BURK</name>
<reference evidence="4 5" key="1">
    <citation type="submission" date="2017-01" db="EMBL/GenBank/DDBJ databases">
        <title>Whole-Genome Shotgun Sequencing of Two beta-Proteobacterial Species in Search of the Bulgecin Biosynthetic Cluster.</title>
        <authorList>
            <person name="Horsman M.E."/>
            <person name="Marous D.R."/>
            <person name="Li R."/>
            <person name="Oliver R.A."/>
            <person name="Byun B."/>
            <person name="Emrich S.J."/>
            <person name="Boggess B."/>
            <person name="Townsend C.A."/>
            <person name="Mobashery S."/>
        </authorList>
    </citation>
    <scope>NUCLEOTIDE SEQUENCE [LARGE SCALE GENOMIC DNA]</scope>
    <source>
        <strain evidence="4 5">ATCC 31363</strain>
    </source>
</reference>
<dbReference type="RefSeq" id="WP_096724514.1">
    <property type="nucleotide sequence ID" value="NZ_MTZV01000006.1"/>
</dbReference>
<feature type="chain" id="PRO_5013285905" evidence="2">
    <location>
        <begin position="24"/>
        <end position="526"/>
    </location>
</feature>
<dbReference type="GO" id="GO:0052689">
    <property type="term" value="F:carboxylic ester hydrolase activity"/>
    <property type="evidence" value="ECO:0007669"/>
    <property type="project" value="UniProtKB-ARBA"/>
</dbReference>
<evidence type="ECO:0000259" key="3">
    <source>
        <dbReference type="SMART" id="SM00939"/>
    </source>
</evidence>